<evidence type="ECO:0000313" key="2">
    <source>
        <dbReference type="Proteomes" id="UP001157502"/>
    </source>
</evidence>
<keyword evidence="2" id="KW-1185">Reference proteome</keyword>
<accession>A0ACC2FVS9</accession>
<dbReference type="Proteomes" id="UP001157502">
    <property type="component" value="Chromosome 21"/>
</dbReference>
<protein>
    <submittedName>
        <fullName evidence="1">Uncharacterized protein</fullName>
    </submittedName>
</protein>
<reference evidence="1" key="1">
    <citation type="submission" date="2021-05" db="EMBL/GenBank/DDBJ databases">
        <authorList>
            <person name="Pan Q."/>
            <person name="Jouanno E."/>
            <person name="Zahm M."/>
            <person name="Klopp C."/>
            <person name="Cabau C."/>
            <person name="Louis A."/>
            <person name="Berthelot C."/>
            <person name="Parey E."/>
            <person name="Roest Crollius H."/>
            <person name="Montfort J."/>
            <person name="Robinson-Rechavi M."/>
            <person name="Bouchez O."/>
            <person name="Lampietro C."/>
            <person name="Lopez Roques C."/>
            <person name="Donnadieu C."/>
            <person name="Postlethwait J."/>
            <person name="Bobe J."/>
            <person name="Dillon D."/>
            <person name="Chandos A."/>
            <person name="von Hippel F."/>
            <person name="Guiguen Y."/>
        </authorList>
    </citation>
    <scope>NUCLEOTIDE SEQUENCE</scope>
    <source>
        <strain evidence="1">YG-Jan2019</strain>
    </source>
</reference>
<organism evidence="1 2">
    <name type="scientific">Dallia pectoralis</name>
    <name type="common">Alaska blackfish</name>
    <dbReference type="NCBI Taxonomy" id="75939"/>
    <lineage>
        <taxon>Eukaryota</taxon>
        <taxon>Metazoa</taxon>
        <taxon>Chordata</taxon>
        <taxon>Craniata</taxon>
        <taxon>Vertebrata</taxon>
        <taxon>Euteleostomi</taxon>
        <taxon>Actinopterygii</taxon>
        <taxon>Neopterygii</taxon>
        <taxon>Teleostei</taxon>
        <taxon>Protacanthopterygii</taxon>
        <taxon>Esociformes</taxon>
        <taxon>Umbridae</taxon>
        <taxon>Dallia</taxon>
    </lineage>
</organism>
<sequence length="766" mass="83922">MSSTLSFLAPRNGSLFTASYEKMDRSDAQRRMSAVVLLASCVAIAAATFTGGVYSLWVFFRMRWKTSPWLIVASMSVDDIISVIPLSLFMLLQWERDGDVDGEGDGGSAATICTLSGLLYVFQGLSSNMKACLIAAYTFYVTKRDGIPRPVMVMGAIAGVWVFSLAVSALPLCGWGRFTPAPLGCFPESHGFYALLLVSSYSLCFCGLLLFFVPLTYPLLCSGELQKRFHPSYLSVAADQRGDGSAPLCDLPCSRDSLDRSFGAFNELSSDGLGLGARCMLDTCPSPASECGPRDGAIRNPVVFAQKRFSMILAVVRVVLWMPMMIIVLVQRTVKVRSTSLEVVEIVSFFLTLLAPVVTPMFVLSERWIHLPCGCFINCRQDTTSQESNEKKRRFEFNLSFQQGYEIYKISHTTKADPSPSVEKPSYHNLFNCDFVDVPVASLQAESDIKSPHAVDTSTLRDHGELHLEGVAGAGEALALADCLQFPHVNHGDQGGFFSGIRPQDPGDLNLNDTLTVFEGAERRLSRVECRKIELSDWEWCRSKSERTQRQRSGGGLAIPLCAFQGTVSLHAPTGKTLSLSTYEVSSDGLKISPNAAKKVEVYRSKSVGHEPNADDPSSEDPPGGVSIGGVGMEVEMGMGEVGMGDTNVKIHLEVLEICDNEEAMDSVSIISNISQSSAHARSPSLRYSRRENRFVSCDLGETASYSLLIPNSGNPEADNLNISIPDTVEAHRQNSRRQTQEMGGYHEEIQLLNEAYRRHGEDRED</sequence>
<name>A0ACC2FVS9_DALPE</name>
<evidence type="ECO:0000313" key="1">
    <source>
        <dbReference type="EMBL" id="KAJ7995402.1"/>
    </source>
</evidence>
<dbReference type="EMBL" id="CM055748">
    <property type="protein sequence ID" value="KAJ7995402.1"/>
    <property type="molecule type" value="Genomic_DNA"/>
</dbReference>
<comment type="caution">
    <text evidence="1">The sequence shown here is derived from an EMBL/GenBank/DDBJ whole genome shotgun (WGS) entry which is preliminary data.</text>
</comment>
<gene>
    <name evidence="1" type="ORF">DPEC_G00244190</name>
</gene>
<proteinExistence type="predicted"/>